<gene>
    <name evidence="9" type="ORF">HHUSO_G12908</name>
</gene>
<proteinExistence type="inferred from homology"/>
<dbReference type="Proteomes" id="UP001369086">
    <property type="component" value="Unassembled WGS sequence"/>
</dbReference>
<protein>
    <recommendedName>
        <fullName evidence="7">inositol-1,4-bisphosphate 1-phosphatase</fullName>
        <ecNumber evidence="7">3.1.3.57</ecNumber>
    </recommendedName>
</protein>
<evidence type="ECO:0000313" key="9">
    <source>
        <dbReference type="EMBL" id="KAK6485000.1"/>
    </source>
</evidence>
<comment type="catalytic activity">
    <reaction evidence="6">
        <text>1D-myo-inositol 1,4-bisphosphate + H2O = 1D-myo-inositol 4-phosphate + phosphate</text>
        <dbReference type="Rhea" id="RHEA:15553"/>
        <dbReference type="ChEBI" id="CHEBI:15377"/>
        <dbReference type="ChEBI" id="CHEBI:43474"/>
        <dbReference type="ChEBI" id="CHEBI:58282"/>
        <dbReference type="ChEBI" id="CHEBI:58469"/>
        <dbReference type="EC" id="3.1.3.57"/>
    </reaction>
    <physiologicalReaction direction="left-to-right" evidence="6">
        <dbReference type="Rhea" id="RHEA:15554"/>
    </physiologicalReaction>
</comment>
<dbReference type="Gene3D" id="3.30.540.10">
    <property type="entry name" value="Fructose-1,6-Bisphosphatase, subunit A, domain 1"/>
    <property type="match status" value="1"/>
</dbReference>
<keyword evidence="10" id="KW-1185">Reference proteome</keyword>
<name>A0ABR0ZJL3_HUSHU</name>
<evidence type="ECO:0000256" key="8">
    <source>
        <dbReference type="SAM" id="MobiDB-lite"/>
    </source>
</evidence>
<feature type="region of interest" description="Disordered" evidence="8">
    <location>
        <begin position="234"/>
        <end position="259"/>
    </location>
</feature>
<keyword evidence="3" id="KW-0479">Metal-binding</keyword>
<evidence type="ECO:0000256" key="2">
    <source>
        <dbReference type="ARBA" id="ARBA00022671"/>
    </source>
</evidence>
<dbReference type="Gene3D" id="3.40.190.80">
    <property type="match status" value="1"/>
</dbReference>
<dbReference type="InterPro" id="IPR050725">
    <property type="entry name" value="CysQ/Inositol_MonoPase"/>
</dbReference>
<sequence>MSDVIAALVHASEKAAKIARACRLEKSLFGLLIEEKKEGEKNKKFVTDFKTLADVLVQEVIKHDVGKQFPGIENNIFGEESNEFMNGLGEKINVKVCETEQETAKLLSKVLDGNMEAAEVLARTAHQNIVIPDLDTGRIDIPQDRLGVWVDPIDSTFQYIKGISDSKPNNNIYSHGLQCVTILIGVYDLHSGTPIMGVLNQPFAVQDPETQRWSGQYYWGISYGTTNVCSLRPHSKNRDVSSESNSVPAPHHLKKGSATDLEEERFSAVLSTGETVCVKTLLKGACGGNIHYASGAGYKSLCVVLGFVDVYVFSEDTTFKWDCCSPHAILKSLGGGMADLKECLRRRQDGNLEDCSELVYNAPVQDAKGADRWANKGGLVAYRSHKHLDAVLNLLSGQINSPAIVAQNRRLVVILNVPSNKTIFSICKIKSLIKAWRAMTELLFCQKTKKSKKGSMFWQSLLTLCPWNKSLSPQLSHPL</sequence>
<dbReference type="EMBL" id="JAHFZB010000010">
    <property type="protein sequence ID" value="KAK6485000.1"/>
    <property type="molecule type" value="Genomic_DNA"/>
</dbReference>
<comment type="caution">
    <text evidence="9">The sequence shown here is derived from an EMBL/GenBank/DDBJ whole genome shotgun (WGS) entry which is preliminary data.</text>
</comment>
<keyword evidence="2" id="KW-0452">Lithium</keyword>
<evidence type="ECO:0000256" key="6">
    <source>
        <dbReference type="ARBA" id="ARBA00044478"/>
    </source>
</evidence>
<dbReference type="Gene3D" id="4.10.460.10">
    <property type="entry name" value="Inositol Polyphosphate 1-phosphatase, domain 1"/>
    <property type="match status" value="1"/>
</dbReference>
<comment type="similarity">
    <text evidence="1">Belongs to the inositol monophosphatase superfamily.</text>
</comment>
<dbReference type="InterPro" id="IPR044897">
    <property type="entry name" value="INPP1_dom_1"/>
</dbReference>
<dbReference type="Pfam" id="PF00459">
    <property type="entry name" value="Inositol_P"/>
    <property type="match status" value="1"/>
</dbReference>
<dbReference type="PROSITE" id="PS00629">
    <property type="entry name" value="IMP_1"/>
    <property type="match status" value="1"/>
</dbReference>
<evidence type="ECO:0000313" key="10">
    <source>
        <dbReference type="Proteomes" id="UP001369086"/>
    </source>
</evidence>
<reference evidence="9 10" key="1">
    <citation type="submission" date="2021-05" db="EMBL/GenBank/DDBJ databases">
        <authorList>
            <person name="Zahm M."/>
            <person name="Klopp C."/>
            <person name="Cabau C."/>
            <person name="Kuhl H."/>
            <person name="Suciu R."/>
            <person name="Ciorpac M."/>
            <person name="Holostenco D."/>
            <person name="Gessner J."/>
            <person name="Wuertz S."/>
            <person name="Hohne C."/>
            <person name="Stock M."/>
            <person name="Gislard M."/>
            <person name="Lluch J."/>
            <person name="Milhes M."/>
            <person name="Lampietro C."/>
            <person name="Lopez Roques C."/>
            <person name="Donnadieu C."/>
            <person name="Du K."/>
            <person name="Schartl M."/>
            <person name="Guiguen Y."/>
        </authorList>
    </citation>
    <scope>NUCLEOTIDE SEQUENCE [LARGE SCALE GENOMIC DNA]</scope>
    <source>
        <strain evidence="9">Hh-F2</strain>
        <tissue evidence="9">Blood</tissue>
    </source>
</reference>
<evidence type="ECO:0000256" key="1">
    <source>
        <dbReference type="ARBA" id="ARBA00009759"/>
    </source>
</evidence>
<dbReference type="InterPro" id="IPR020583">
    <property type="entry name" value="Inositol_monoP_metal-BS"/>
</dbReference>
<comment type="catalytic activity">
    <reaction evidence="5">
        <text>1D-myo-inositol 1,3,4-trisphosphate + H2O = 1D-myo-inositol 3,4-bisphosphate + phosphate</text>
        <dbReference type="Rhea" id="RHEA:70319"/>
        <dbReference type="ChEBI" id="CHEBI:15377"/>
        <dbReference type="ChEBI" id="CHEBI:43474"/>
        <dbReference type="ChEBI" id="CHEBI:58414"/>
        <dbReference type="ChEBI" id="CHEBI:83241"/>
    </reaction>
    <physiologicalReaction direction="left-to-right" evidence="5">
        <dbReference type="Rhea" id="RHEA:70320"/>
    </physiologicalReaction>
</comment>
<evidence type="ECO:0000256" key="7">
    <source>
        <dbReference type="ARBA" id="ARBA00044519"/>
    </source>
</evidence>
<dbReference type="InterPro" id="IPR000760">
    <property type="entry name" value="Inositol_monophosphatase-like"/>
</dbReference>
<accession>A0ABR0ZJL3</accession>
<evidence type="ECO:0000256" key="5">
    <source>
        <dbReference type="ARBA" id="ARBA00044465"/>
    </source>
</evidence>
<dbReference type="PANTHER" id="PTHR43028:SF3">
    <property type="entry name" value="INOSITOL POLYPHOSPHATE 1-PHOSPHATASE"/>
    <property type="match status" value="1"/>
</dbReference>
<dbReference type="InterPro" id="IPR020550">
    <property type="entry name" value="Inositol_monophosphatase_CS"/>
</dbReference>
<dbReference type="PANTHER" id="PTHR43028">
    <property type="entry name" value="3'(2'),5'-BISPHOSPHATE NUCLEOTIDASE 1"/>
    <property type="match status" value="1"/>
</dbReference>
<dbReference type="EC" id="3.1.3.57" evidence="7"/>
<evidence type="ECO:0000256" key="4">
    <source>
        <dbReference type="ARBA" id="ARBA00022842"/>
    </source>
</evidence>
<evidence type="ECO:0000256" key="3">
    <source>
        <dbReference type="ARBA" id="ARBA00022723"/>
    </source>
</evidence>
<organism evidence="9 10">
    <name type="scientific">Huso huso</name>
    <name type="common">Beluga</name>
    <name type="synonym">Acipenser huso</name>
    <dbReference type="NCBI Taxonomy" id="61971"/>
    <lineage>
        <taxon>Eukaryota</taxon>
        <taxon>Metazoa</taxon>
        <taxon>Chordata</taxon>
        <taxon>Craniata</taxon>
        <taxon>Vertebrata</taxon>
        <taxon>Euteleostomi</taxon>
        <taxon>Actinopterygii</taxon>
        <taxon>Chondrostei</taxon>
        <taxon>Acipenseriformes</taxon>
        <taxon>Acipenseridae</taxon>
        <taxon>Huso</taxon>
    </lineage>
</organism>
<dbReference type="SUPFAM" id="SSF56655">
    <property type="entry name" value="Carbohydrate phosphatase"/>
    <property type="match status" value="1"/>
</dbReference>
<keyword evidence="4" id="KW-0460">Magnesium</keyword>
<dbReference type="PROSITE" id="PS00630">
    <property type="entry name" value="IMP_2"/>
    <property type="match status" value="1"/>
</dbReference>